<keyword evidence="6" id="KW-1035">Host cytoplasm</keyword>
<keyword evidence="5" id="KW-0843">Virulence</keyword>
<dbReference type="InterPro" id="IPR003591">
    <property type="entry name" value="Leu-rich_rpt_typical-subtyp"/>
</dbReference>
<dbReference type="EC" id="2.3.2.27" evidence="2"/>
<dbReference type="SMART" id="SM00369">
    <property type="entry name" value="LRR_TYP"/>
    <property type="match status" value="6"/>
</dbReference>
<accession>A0ABU1CPM4</accession>
<keyword evidence="3" id="KW-0433">Leucine-rich repeat</keyword>
<organism evidence="9 10">
    <name type="scientific">Pseudomonas yamanorum</name>
    <dbReference type="NCBI Taxonomy" id="515393"/>
    <lineage>
        <taxon>Bacteria</taxon>
        <taxon>Pseudomonadati</taxon>
        <taxon>Pseudomonadota</taxon>
        <taxon>Gammaproteobacteria</taxon>
        <taxon>Pseudomonadales</taxon>
        <taxon>Pseudomonadaceae</taxon>
        <taxon>Pseudomonas</taxon>
    </lineage>
</organism>
<evidence type="ECO:0000256" key="1">
    <source>
        <dbReference type="ARBA" id="ARBA00000900"/>
    </source>
</evidence>
<dbReference type="InterPro" id="IPR050216">
    <property type="entry name" value="LRR_domain-containing"/>
</dbReference>
<evidence type="ECO:0000256" key="3">
    <source>
        <dbReference type="ARBA" id="ARBA00022614"/>
    </source>
</evidence>
<comment type="catalytic activity">
    <reaction evidence="1">
        <text>S-ubiquitinyl-[E2 ubiquitin-conjugating enzyme]-L-cysteine + [acceptor protein]-L-lysine = [E2 ubiquitin-conjugating enzyme]-L-cysteine + N(6)-ubiquitinyl-[acceptor protein]-L-lysine.</text>
        <dbReference type="EC" id="2.3.2.27"/>
    </reaction>
</comment>
<dbReference type="InterPro" id="IPR046673">
    <property type="entry name" value="ToxA_N"/>
</dbReference>
<dbReference type="EMBL" id="JAVGXC010000007">
    <property type="protein sequence ID" value="MDR0189210.1"/>
    <property type="molecule type" value="Genomic_DNA"/>
</dbReference>
<protein>
    <recommendedName>
        <fullName evidence="2">RING-type E3 ubiquitin transferase</fullName>
        <ecNumber evidence="2">2.3.2.27</ecNumber>
    </recommendedName>
</protein>
<keyword evidence="6" id="KW-0964">Secreted</keyword>
<comment type="caution">
    <text evidence="9">The sequence shown here is derived from an EMBL/GenBank/DDBJ whole genome shotgun (WGS) entry which is preliminary data.</text>
</comment>
<evidence type="ECO:0000256" key="5">
    <source>
        <dbReference type="ARBA" id="ARBA00023026"/>
    </source>
</evidence>
<dbReference type="SUPFAM" id="SSF52058">
    <property type="entry name" value="L domain-like"/>
    <property type="match status" value="1"/>
</dbReference>
<dbReference type="PANTHER" id="PTHR48051:SF46">
    <property type="entry name" value="LEUCINE RICH REPEAT-CONTAINING DOMAIN PROTEIN"/>
    <property type="match status" value="1"/>
</dbReference>
<dbReference type="InterPro" id="IPR032675">
    <property type="entry name" value="LRR_dom_sf"/>
</dbReference>
<feature type="region of interest" description="Disordered" evidence="7">
    <location>
        <begin position="153"/>
        <end position="172"/>
    </location>
</feature>
<dbReference type="PROSITE" id="PS51450">
    <property type="entry name" value="LRR"/>
    <property type="match status" value="1"/>
</dbReference>
<evidence type="ECO:0000256" key="4">
    <source>
        <dbReference type="ARBA" id="ARBA00022737"/>
    </source>
</evidence>
<dbReference type="Gene3D" id="1.20.58.360">
    <property type="entry name" value="Shigella T3SS effector IpaH defines"/>
    <property type="match status" value="1"/>
</dbReference>
<evidence type="ECO:0000313" key="10">
    <source>
        <dbReference type="Proteomes" id="UP001224477"/>
    </source>
</evidence>
<dbReference type="InterPro" id="IPR001611">
    <property type="entry name" value="Leu-rich_rpt"/>
</dbReference>
<dbReference type="Pfam" id="PF20178">
    <property type="entry name" value="ToxA_N"/>
    <property type="match status" value="1"/>
</dbReference>
<dbReference type="InterPro" id="IPR029487">
    <property type="entry name" value="NEL_dom"/>
</dbReference>
<gene>
    <name evidence="9" type="ORF">RCO22_09695</name>
</gene>
<proteinExistence type="inferred from homology"/>
<dbReference type="Gene3D" id="3.80.10.10">
    <property type="entry name" value="Ribonuclease Inhibitor"/>
    <property type="match status" value="2"/>
</dbReference>
<keyword evidence="4" id="KW-0677">Repeat</keyword>
<name>A0ABU1CPM4_9PSED</name>
<dbReference type="Proteomes" id="UP001224477">
    <property type="component" value="Unassembled WGS sequence"/>
</dbReference>
<dbReference type="RefSeq" id="WP_309254714.1">
    <property type="nucleotide sequence ID" value="NZ_JAVGXC010000007.1"/>
</dbReference>
<keyword evidence="6" id="KW-0808">Transferase</keyword>
<evidence type="ECO:0000256" key="7">
    <source>
        <dbReference type="SAM" id="MobiDB-lite"/>
    </source>
</evidence>
<reference evidence="9 10" key="1">
    <citation type="journal article" date="2023" name="Microbiol. Resour. Announc.">
        <title>Whole-genome sequence of Pseudomonas yamanorum OLsAu1 isolated from the edible ectomycorrhizal mushroom Lactarius sp. section Deliciosi.</title>
        <authorList>
            <person name="Ramirez-Mendoza R."/>
            <person name="Angeles-Argaiz R.E."/>
            <person name="Hernandez-Oaxaca D."/>
            <person name="Aguirre-Beltran L."/>
            <person name="Almaraz-Suarez J."/>
            <person name="Perez-Moreno J."/>
        </authorList>
    </citation>
    <scope>NUCLEOTIDE SEQUENCE [LARGE SCALE GENOMIC DNA]</scope>
    <source>
        <strain evidence="9 10">OLsAu1</strain>
    </source>
</reference>
<evidence type="ECO:0000256" key="6">
    <source>
        <dbReference type="PROSITE-ProRule" id="PRU01398"/>
    </source>
</evidence>
<feature type="active site" description="Glycyl thioester intermediate" evidence="6">
    <location>
        <position position="1749"/>
    </location>
</feature>
<comment type="PTM">
    <text evidence="6">Ubiquitinated in the presence of host E1 ubiquitin-activating enzyme, E2 ubiquitin-conjugating enzyme and ubiquitin.</text>
</comment>
<comment type="similarity">
    <text evidence="6">Belongs to the LRR-containing bacterial E3 ligase family.</text>
</comment>
<dbReference type="PANTHER" id="PTHR48051">
    <property type="match status" value="1"/>
</dbReference>
<keyword evidence="6" id="KW-0832">Ubl conjugation</keyword>
<evidence type="ECO:0000313" key="9">
    <source>
        <dbReference type="EMBL" id="MDR0189210.1"/>
    </source>
</evidence>
<dbReference type="Pfam" id="PF14496">
    <property type="entry name" value="NEL"/>
    <property type="match status" value="1"/>
</dbReference>
<keyword evidence="6" id="KW-0833">Ubl conjugation pathway</keyword>
<keyword evidence="10" id="KW-1185">Reference proteome</keyword>
<feature type="domain" description="NEL" evidence="8">
    <location>
        <begin position="1664"/>
        <end position="1969"/>
    </location>
</feature>
<sequence length="1969" mass="219200">MQDAPAVTPASSSDDNNEFIRQAIPDWLVQAPAHRIVALKQARLEQAQWTDSLSPLQRRTLKAFNETSFKSQHAVDKHLANIQALMPFATGLLNSALKEQFNISVDVEGTYLRLYEPLKLGKLGVKAGEYKVLEVSLIQATLHNFEASEGEDGAFDPASGFTQHPDREGASPTISQTLSVPAFIRLCRTLDVGARYQAHLKEVLLPTDEAVAARLRDAVITSQKDALRAAAYLALLKQDIRPDDFVMVLKVVDGERNPTLGGKPVWFSCLSVMDRALMGSVVFMPVEKYQYATDFIVYLPHDPQHPLKRYDNLGELRAELNRQWVTRDKEPSEPGSNDLPGPTSYQRFFSQFLDEHDKPAFFNRFTQPAAGSTSVIDTVARSSVTQTMLHIAFPVLADTVLPQKLPPPKTGCRVVRTDAPDLYLMVVSRRGLWAGNVDLWTNLFEHGRDKALSDARNQAVPTADVDARVRAQKIAHWLEGGATVIGLALAFVPVVGEIMLAAMAGQLLYETFDGVMEWSEGDREAAKDHWFDVAQNLATLALTVGAGKGLIKLTAPPAVVRELKPIQLPGGEPRLWKPDLTPYRSEVVLPRNAAVDDLGLHSHGQHPLLPLDDQLYVLKPEPDGDTYRIQHPTRSDAYAPQVAHNGAGAWLHEGEEPLTWDGPMLMRRLGYRTGGLSDAQLEQVRLASGTTADQLRQLHVDLQLPPALLTDCLERFRLHQRLETFIEQMGSDDPLDYAQADPAITDRVVAQQGLTYPAVLDPTPRVLDEQAMLWRREVAQAARDCRASLFDADYRAHNLARSPQVQQLMDRFSGLPAEVAGQLLETATDADLTALSGHQKLSPRLTALARESQQQVRMARAYEGLYLDALESQDSRRLALHTLPSLPGWDPNLRVEIRVGSEQGPLIDAVGPVADAPPLQLAMGEDGSFGTTDLYGAVLSRLEQGQRRALGDAARDAGTLKQRVRQAPLARDELRSVLLDYPVLRKPLAGNQRLPGGSPLHKLNQLRSTHTRVRKLYPGFNDEQAHAFIETLGSDARSELTRRENQYATLDRALKDWVKRSAREETSRRPFGVDPGGRERSAADALRNCWRRQTVARAGANSGRRLEISAQVNLPNVNADFGHVEELVLEQVSFTESAGQFLGNFPNLKRMTLKQVGGIGRQTLTELPEAITAMKELTHLDLSANAIRLSETSAGQLAGLSRLEELSLNDNPLGALPDFSTLLRLRKLELRYTRINQWPTGLLELPELREVDLSGNHLSAVPDSLLNPAPEKVEASIRLNRMTRLRDNPFTPRANQQMRAYITRLSRTRPGWRNGGQPGAFEVPLSHTDEMLRARELFPGFSEDENERLVLDAGDGAPAELTRLEGQWQTLNSQLDAWAAQRFLVAADDANLRVGDASHRRQFARNLKECWRRMTPKALARDGSPIGYTLEALGLSVGDLPALEADFSHVGSIKLQGMRSLYSLDEFLGHFSHTRWLELSNGELRSIPPSVARMNRLTRLDLRGNRLSLTEADVDLLEGLTSLKTVDLSRNPLARTPNFGTLPNLRGVNLRNTGITEWPQGLGPHQALDTVDLTENRITQLPESRVNPPPEEAEAVIRVNNVTFIGGNPLTTEARRQLIEYWNNATLLHPEAAERRQAHAMRYRAPRPATVEVRAPQEQVLDDTPEPAYQHWMDGLSPEEIDIRRSLWESIAEKPGAQIFLDILDNLKESAEYRRGYTDLQSRLWQLLDAARDDGLCEELFNLAGDPRCGDRAALVFSDMEVKVLTWQATQGAADGEAGPALYELGKGLFRLDEVEKSASGEIRVREGMIRMSSMTPEQKVAALEKLEDIEIRLAYRMGLARRLGLPGQPIEARYLATGQVAPQILANVAIRIERLDNSKAFVQSLLGREFWQAFIRKQYGEAFSALREHYDVRLNALSEEHLAGSLTDDEYTTQAEDVQLQLAVAEAQEIRSLTLRDWVPCKERCNIA</sequence>
<evidence type="ECO:0000256" key="2">
    <source>
        <dbReference type="ARBA" id="ARBA00012483"/>
    </source>
</evidence>
<evidence type="ECO:0000259" key="8">
    <source>
        <dbReference type="PROSITE" id="PS52053"/>
    </source>
</evidence>
<dbReference type="PROSITE" id="PS52053">
    <property type="entry name" value="NEL"/>
    <property type="match status" value="1"/>
</dbReference>